<dbReference type="KEGG" id="ttn:TTX_0755"/>
<dbReference type="PANTHER" id="PTHR32114">
    <property type="entry name" value="ABC TRANSPORTER ABCH.3"/>
    <property type="match status" value="1"/>
</dbReference>
<dbReference type="InterPro" id="IPR003395">
    <property type="entry name" value="RecF/RecN/SMC_N"/>
</dbReference>
<feature type="coiled-coil region" evidence="2">
    <location>
        <begin position="204"/>
        <end position="252"/>
    </location>
</feature>
<evidence type="ECO:0000259" key="3">
    <source>
        <dbReference type="Pfam" id="PF02463"/>
    </source>
</evidence>
<keyword evidence="1 2" id="KW-0175">Coiled coil</keyword>
<keyword evidence="5" id="KW-1185">Reference proteome</keyword>
<dbReference type="eggNOG" id="arCOG00368">
    <property type="taxonomic scope" value="Archaea"/>
</dbReference>
<dbReference type="PaxDb" id="768679-TTX_0755"/>
<protein>
    <submittedName>
        <fullName evidence="4">SMC1-family ATPase involved in DNA repair</fullName>
    </submittedName>
</protein>
<sequence>MWRILRIKLKNFKVYEGEYDIPLSQTTVVVGRVGAGKSSLLQAIEFALFGRELEVRQRIAKLADLVNLSSDESVVELSLSDQHEASIRRVLNKRGRTRLEVVIGGRKYYDNSAEVKLREITGISDEDYDRVVYISHYALEDFIHGDRPRRNLLIDRILQVDVLDNVQRALGNQMKNILEKMEQIRLKLSLYEKYRDIIEKYGSISKMKEIRMRLEKELDGLSEQENELSKKYRNLIEEREKYLNKIINIQDKLNQYYMAKSELEILEGAGQADLIGEYSLLEDLKDKFLGVLSEFEHVIGADMIEQIHRESEPARLVDLLSKAYDALEEALKKIEEEVESLKRQKDGVEARLRELERDISRVQGALSQLEASYKRFKELEAAHGSISNIKNIYNEVKSKYTILERNFHFISSIKFILSYINETGLEECPICGSKLDRRAVVERLRQIEHNFSEQLKELDLLRSRLEELKSVYEEMEALSRSVAEYLRASEELKSLLSEKEKLENRKAQIDRALGQIMRRRSLLAGFLNEVRRETLDEAIRRYNRALRVKQLRERVETLERELKNLGVGPTTLETEEEFRRVAEALSRIRRRRSDIVEELRKVDEVLNSVGEDYDGLRERLEKYSYVYDRLNNIINKIDILKYNIRLKIINLLRDELLKSFKELYPYEDIVSIELRSEERGYEIYCKLADGNTVGLARLSDGQRLAVALSLVISMRKLLGLGLGFLLLDDPLPYVDPKIRSSLAKLIAKLSREFQVIVTTQTEELANEISANGVDVSLIKLTRGTTKPEVKIEKI</sequence>
<dbReference type="AlphaFoldDB" id="G4RPB5"/>
<dbReference type="SUPFAM" id="SSF75712">
    <property type="entry name" value="Rad50 coiled-coil Zn hook"/>
    <property type="match status" value="1"/>
</dbReference>
<evidence type="ECO:0000256" key="1">
    <source>
        <dbReference type="ARBA" id="ARBA00023054"/>
    </source>
</evidence>
<dbReference type="HOGENOM" id="CLU_004785_0_2_2"/>
<dbReference type="Proteomes" id="UP000002654">
    <property type="component" value="Chromosome"/>
</dbReference>
<proteinExistence type="predicted"/>
<dbReference type="PATRIC" id="fig|768679.9.peg.765"/>
<accession>G4RPB5</accession>
<gene>
    <name evidence="4" type="primary">sbcC</name>
    <name evidence="4" type="ordered locus">TTX_0755</name>
</gene>
<dbReference type="EMBL" id="FN869859">
    <property type="protein sequence ID" value="CCC81410.1"/>
    <property type="molecule type" value="Genomic_DNA"/>
</dbReference>
<reference evidence="4 5" key="1">
    <citation type="journal article" date="2011" name="PLoS ONE">
        <title>The complete genome sequence of Thermoproteus tenax: a physiologically versatile member of the Crenarchaeota.</title>
        <authorList>
            <person name="Siebers B."/>
            <person name="Zaparty M."/>
            <person name="Raddatz G."/>
            <person name="Tjaden B."/>
            <person name="Albers S.V."/>
            <person name="Bell S.D."/>
            <person name="Blombach F."/>
            <person name="Kletzin A."/>
            <person name="Kyrpides N."/>
            <person name="Lanz C."/>
            <person name="Plagens A."/>
            <person name="Rampp M."/>
            <person name="Rosinus A."/>
            <person name="von Jan M."/>
            <person name="Makarova K.S."/>
            <person name="Klenk H.P."/>
            <person name="Schuster S.C."/>
            <person name="Hensel R."/>
        </authorList>
    </citation>
    <scope>NUCLEOTIDE SEQUENCE [LARGE SCALE GENOMIC DNA]</scope>
    <source>
        <strain evidence="5">ATCC 35583 / DSM 2078 / JCM 9277 / NBRC 100435 / Kra 1</strain>
    </source>
</reference>
<evidence type="ECO:0000313" key="4">
    <source>
        <dbReference type="EMBL" id="CCC81410.1"/>
    </source>
</evidence>
<name>G4RPB5_THETK</name>
<dbReference type="STRING" id="768679.TTX_0755"/>
<feature type="domain" description="RecF/RecN/SMC N-terminal" evidence="3">
    <location>
        <begin position="4"/>
        <end position="769"/>
    </location>
</feature>
<organism evidence="4 5">
    <name type="scientific">Thermoproteus tenax (strain ATCC 35583 / DSM 2078 / JCM 9277 / NBRC 100435 / Kra 1)</name>
    <dbReference type="NCBI Taxonomy" id="768679"/>
    <lineage>
        <taxon>Archaea</taxon>
        <taxon>Thermoproteota</taxon>
        <taxon>Thermoprotei</taxon>
        <taxon>Thermoproteales</taxon>
        <taxon>Thermoproteaceae</taxon>
        <taxon>Thermoproteus</taxon>
    </lineage>
</organism>
<dbReference type="InterPro" id="IPR027417">
    <property type="entry name" value="P-loop_NTPase"/>
</dbReference>
<dbReference type="Gene3D" id="3.40.50.300">
    <property type="entry name" value="P-loop containing nucleotide triphosphate hydrolases"/>
    <property type="match status" value="2"/>
</dbReference>
<feature type="coiled-coil region" evidence="2">
    <location>
        <begin position="317"/>
        <end position="372"/>
    </location>
</feature>
<dbReference type="Gene3D" id="1.20.5.340">
    <property type="match status" value="1"/>
</dbReference>
<dbReference type="Pfam" id="PF02463">
    <property type="entry name" value="SMC_N"/>
    <property type="match status" value="1"/>
</dbReference>
<dbReference type="GeneID" id="11261647"/>
<dbReference type="PANTHER" id="PTHR32114:SF2">
    <property type="entry name" value="ABC TRANSPORTER ABCH.3"/>
    <property type="match status" value="1"/>
</dbReference>
<dbReference type="SUPFAM" id="SSF52540">
    <property type="entry name" value="P-loop containing nucleoside triphosphate hydrolases"/>
    <property type="match status" value="1"/>
</dbReference>
<evidence type="ECO:0000313" key="5">
    <source>
        <dbReference type="Proteomes" id="UP000002654"/>
    </source>
</evidence>
<evidence type="ECO:0000256" key="2">
    <source>
        <dbReference type="SAM" id="Coils"/>
    </source>
</evidence>
<dbReference type="OrthoDB" id="25344at2157"/>
<feature type="coiled-coil region" evidence="2">
    <location>
        <begin position="444"/>
        <end position="519"/>
    </location>
</feature>
<dbReference type="RefSeq" id="WP_014126666.1">
    <property type="nucleotide sequence ID" value="NC_016070.1"/>
</dbReference>